<gene>
    <name evidence="2" type="ORF">CEXT_263771</name>
</gene>
<organism evidence="2 3">
    <name type="scientific">Caerostris extrusa</name>
    <name type="common">Bark spider</name>
    <name type="synonym">Caerostris bankana</name>
    <dbReference type="NCBI Taxonomy" id="172846"/>
    <lineage>
        <taxon>Eukaryota</taxon>
        <taxon>Metazoa</taxon>
        <taxon>Ecdysozoa</taxon>
        <taxon>Arthropoda</taxon>
        <taxon>Chelicerata</taxon>
        <taxon>Arachnida</taxon>
        <taxon>Araneae</taxon>
        <taxon>Araneomorphae</taxon>
        <taxon>Entelegynae</taxon>
        <taxon>Araneoidea</taxon>
        <taxon>Araneidae</taxon>
        <taxon>Caerostris</taxon>
    </lineage>
</organism>
<evidence type="ECO:0000313" key="3">
    <source>
        <dbReference type="Proteomes" id="UP001054945"/>
    </source>
</evidence>
<proteinExistence type="predicted"/>
<feature type="compositionally biased region" description="Basic and acidic residues" evidence="1">
    <location>
        <begin position="1"/>
        <end position="11"/>
    </location>
</feature>
<feature type="compositionally biased region" description="Basic residues" evidence="1">
    <location>
        <begin position="49"/>
        <end position="59"/>
    </location>
</feature>
<sequence>MGLRTGKEFSDKSSNYSRRSRPSDKYSRTNAARTHPSLPPPSPLNDRERRRRSQRRGWRRKMDAGAHDPLGTPIGLFIIHLFHSVADQSQKI</sequence>
<dbReference type="AlphaFoldDB" id="A0AAV4QAA3"/>
<protein>
    <submittedName>
        <fullName evidence="2">Uncharacterized protein</fullName>
    </submittedName>
</protein>
<keyword evidence="3" id="KW-1185">Reference proteome</keyword>
<accession>A0AAV4QAA3</accession>
<evidence type="ECO:0000256" key="1">
    <source>
        <dbReference type="SAM" id="MobiDB-lite"/>
    </source>
</evidence>
<reference evidence="2 3" key="1">
    <citation type="submission" date="2021-06" db="EMBL/GenBank/DDBJ databases">
        <title>Caerostris extrusa draft genome.</title>
        <authorList>
            <person name="Kono N."/>
            <person name="Arakawa K."/>
        </authorList>
    </citation>
    <scope>NUCLEOTIDE SEQUENCE [LARGE SCALE GENOMIC DNA]</scope>
</reference>
<feature type="region of interest" description="Disordered" evidence="1">
    <location>
        <begin position="1"/>
        <end position="70"/>
    </location>
</feature>
<evidence type="ECO:0000313" key="2">
    <source>
        <dbReference type="EMBL" id="GIY04323.1"/>
    </source>
</evidence>
<comment type="caution">
    <text evidence="2">The sequence shown here is derived from an EMBL/GenBank/DDBJ whole genome shotgun (WGS) entry which is preliminary data.</text>
</comment>
<name>A0AAV4QAA3_CAEEX</name>
<dbReference type="Proteomes" id="UP001054945">
    <property type="component" value="Unassembled WGS sequence"/>
</dbReference>
<dbReference type="EMBL" id="BPLR01005697">
    <property type="protein sequence ID" value="GIY04323.1"/>
    <property type="molecule type" value="Genomic_DNA"/>
</dbReference>